<sequence>EPKTVNCNSDTKRDWFFDFESFNDIITHQIDSLPYIIYDIEGKLQPNHLCSAHRYELEMKASNEL</sequence>
<accession>X1F650</accession>
<feature type="non-terminal residue" evidence="1">
    <location>
        <position position="1"/>
    </location>
</feature>
<comment type="caution">
    <text evidence="1">The sequence shown here is derived from an EMBL/GenBank/DDBJ whole genome shotgun (WGS) entry which is preliminary data.</text>
</comment>
<name>X1F650_9ZZZZ</name>
<reference evidence="1" key="1">
    <citation type="journal article" date="2014" name="Front. Microbiol.">
        <title>High frequency of phylogenetically diverse reductive dehalogenase-homologous genes in deep subseafloor sedimentary metagenomes.</title>
        <authorList>
            <person name="Kawai M."/>
            <person name="Futagami T."/>
            <person name="Toyoda A."/>
            <person name="Takaki Y."/>
            <person name="Nishi S."/>
            <person name="Hori S."/>
            <person name="Arai W."/>
            <person name="Tsubouchi T."/>
            <person name="Morono Y."/>
            <person name="Uchiyama I."/>
            <person name="Ito T."/>
            <person name="Fujiyama A."/>
            <person name="Inagaki F."/>
            <person name="Takami H."/>
        </authorList>
    </citation>
    <scope>NUCLEOTIDE SEQUENCE</scope>
    <source>
        <strain evidence="1">Expedition CK06-06</strain>
    </source>
</reference>
<evidence type="ECO:0000313" key="1">
    <source>
        <dbReference type="EMBL" id="GAH40412.1"/>
    </source>
</evidence>
<dbReference type="AlphaFoldDB" id="X1F650"/>
<organism evidence="1">
    <name type="scientific">marine sediment metagenome</name>
    <dbReference type="NCBI Taxonomy" id="412755"/>
    <lineage>
        <taxon>unclassified sequences</taxon>
        <taxon>metagenomes</taxon>
        <taxon>ecological metagenomes</taxon>
    </lineage>
</organism>
<protein>
    <submittedName>
        <fullName evidence="1">Uncharacterized protein</fullName>
    </submittedName>
</protein>
<proteinExistence type="predicted"/>
<gene>
    <name evidence="1" type="ORF">S03H2_22853</name>
</gene>
<dbReference type="EMBL" id="BARU01012376">
    <property type="protein sequence ID" value="GAH40412.1"/>
    <property type="molecule type" value="Genomic_DNA"/>
</dbReference>